<keyword evidence="1" id="KW-0472">Membrane</keyword>
<dbReference type="GeneID" id="87103990"/>
<accession>Q82W96</accession>
<proteinExistence type="predicted"/>
<evidence type="ECO:0000313" key="3">
    <source>
        <dbReference type="Proteomes" id="UP000001416"/>
    </source>
</evidence>
<dbReference type="EMBL" id="AL954747">
    <property type="protein sequence ID" value="CAD84709.1"/>
    <property type="molecule type" value="Genomic_DNA"/>
</dbReference>
<protein>
    <recommendedName>
        <fullName evidence="4">Transmembrane protein</fullName>
    </recommendedName>
</protein>
<dbReference type="eggNOG" id="ENOG50302EP">
    <property type="taxonomic scope" value="Bacteria"/>
</dbReference>
<dbReference type="STRING" id="228410.NE0798"/>
<organism evidence="2 3">
    <name type="scientific">Nitrosomonas europaea (strain ATCC 19718 / CIP 103999 / KCTC 2705 / NBRC 14298)</name>
    <dbReference type="NCBI Taxonomy" id="228410"/>
    <lineage>
        <taxon>Bacteria</taxon>
        <taxon>Pseudomonadati</taxon>
        <taxon>Pseudomonadota</taxon>
        <taxon>Betaproteobacteria</taxon>
        <taxon>Nitrosomonadales</taxon>
        <taxon>Nitrosomonadaceae</taxon>
        <taxon>Nitrosomonas</taxon>
    </lineage>
</organism>
<dbReference type="KEGG" id="neu:NE0798"/>
<feature type="transmembrane region" description="Helical" evidence="1">
    <location>
        <begin position="17"/>
        <end position="36"/>
    </location>
</feature>
<sequence>MDKFIEQVSLYIQEAPVWPFTLLGFILVVGVAVDIINRRRRTAAVEYFDLAFQEELTGLYPAATRWPDDLAAYMQPRLPILRDAFEVLRNFIPQNQLREYNAAWNRFYQFSRTGGNERPVSLEDAAQELAVNQPDLQQQQAFQQMISDLLAFATQFKK</sequence>
<gene>
    <name evidence="2" type="ordered locus">NE0798</name>
</gene>
<keyword evidence="3" id="KW-1185">Reference proteome</keyword>
<dbReference type="HOGENOM" id="CLU_1667535_0_0_4"/>
<evidence type="ECO:0000256" key="1">
    <source>
        <dbReference type="SAM" id="Phobius"/>
    </source>
</evidence>
<evidence type="ECO:0008006" key="4">
    <source>
        <dbReference type="Google" id="ProtNLM"/>
    </source>
</evidence>
<keyword evidence="1" id="KW-0812">Transmembrane</keyword>
<evidence type="ECO:0000313" key="2">
    <source>
        <dbReference type="EMBL" id="CAD84709.1"/>
    </source>
</evidence>
<dbReference type="AlphaFoldDB" id="Q82W96"/>
<keyword evidence="1" id="KW-1133">Transmembrane helix</keyword>
<dbReference type="RefSeq" id="WP_011111410.1">
    <property type="nucleotide sequence ID" value="NC_004757.1"/>
</dbReference>
<dbReference type="OrthoDB" id="8560147at2"/>
<name>Q82W96_NITEU</name>
<dbReference type="Proteomes" id="UP000001416">
    <property type="component" value="Chromosome"/>
</dbReference>
<reference evidence="2 3" key="1">
    <citation type="journal article" date="2003" name="J. Bacteriol.">
        <title>Complete genome sequence of the ammonia-oxidizing bacterium and obligate chemolithoautotroph Nitrosomonas europaea.</title>
        <authorList>
            <person name="Chain P."/>
            <person name="Lamerdin J."/>
            <person name="Larimer F."/>
            <person name="Regala W."/>
            <person name="Land M."/>
            <person name="Hauser L."/>
            <person name="Hooper A."/>
            <person name="Klotz M."/>
            <person name="Norton J."/>
            <person name="Sayavedra-Soto L."/>
            <person name="Arciero D."/>
            <person name="Hommes N."/>
            <person name="Whittaker M."/>
            <person name="Arp D."/>
        </authorList>
    </citation>
    <scope>NUCLEOTIDE SEQUENCE [LARGE SCALE GENOMIC DNA]</scope>
    <source>
        <strain evidence="3">ATCC 19718 / CIP 103999 / KCTC 2705 / NBRC 14298</strain>
    </source>
</reference>